<dbReference type="HOGENOM" id="CLU_021377_7_1_0"/>
<evidence type="ECO:0000256" key="6">
    <source>
        <dbReference type="ARBA" id="ARBA00023002"/>
    </source>
</evidence>
<feature type="domain" description="FAD/NAD(P)-binding" evidence="10">
    <location>
        <begin position="12"/>
        <end position="328"/>
    </location>
</feature>
<dbReference type="InterPro" id="IPR023753">
    <property type="entry name" value="FAD/NAD-binding_dom"/>
</dbReference>
<dbReference type="AlphaFoldDB" id="B1ZTY1"/>
<dbReference type="GO" id="GO:0050136">
    <property type="term" value="F:NADH dehydrogenase (quinone) (non-electrogenic) activity"/>
    <property type="evidence" value="ECO:0007669"/>
    <property type="project" value="UniProtKB-EC"/>
</dbReference>
<feature type="transmembrane region" description="Helical" evidence="9">
    <location>
        <begin position="383"/>
        <end position="400"/>
    </location>
</feature>
<evidence type="ECO:0000259" key="11">
    <source>
        <dbReference type="Pfam" id="PF22366"/>
    </source>
</evidence>
<dbReference type="STRING" id="452637.Oter_2581"/>
<evidence type="ECO:0000256" key="7">
    <source>
        <dbReference type="ARBA" id="ARBA00023027"/>
    </source>
</evidence>
<name>B1ZTY1_OPITP</name>
<evidence type="ECO:0000256" key="2">
    <source>
        <dbReference type="ARBA" id="ARBA00012637"/>
    </source>
</evidence>
<evidence type="ECO:0000313" key="12">
    <source>
        <dbReference type="EMBL" id="ACB75863.1"/>
    </source>
</evidence>
<comment type="similarity">
    <text evidence="1">Belongs to the NADH dehydrogenase family.</text>
</comment>
<dbReference type="InterPro" id="IPR054585">
    <property type="entry name" value="NDH2-like_C"/>
</dbReference>
<dbReference type="InterPro" id="IPR036188">
    <property type="entry name" value="FAD/NAD-bd_sf"/>
</dbReference>
<dbReference type="Gene3D" id="3.50.50.100">
    <property type="match status" value="1"/>
</dbReference>
<reference evidence="12 13" key="1">
    <citation type="journal article" date="2011" name="J. Bacteriol.">
        <title>Genome sequence of the verrucomicrobium Opitutus terrae PB90-1, an abundant inhabitant of rice paddy soil ecosystems.</title>
        <authorList>
            <person name="van Passel M.W."/>
            <person name="Kant R."/>
            <person name="Palva A."/>
            <person name="Copeland A."/>
            <person name="Lucas S."/>
            <person name="Lapidus A."/>
            <person name="Glavina del Rio T."/>
            <person name="Pitluck S."/>
            <person name="Goltsman E."/>
            <person name="Clum A."/>
            <person name="Sun H."/>
            <person name="Schmutz J."/>
            <person name="Larimer F.W."/>
            <person name="Land M.L."/>
            <person name="Hauser L."/>
            <person name="Kyrpides N."/>
            <person name="Mikhailova N."/>
            <person name="Richardson P.P."/>
            <person name="Janssen P.H."/>
            <person name="de Vos W.M."/>
            <person name="Smidt H."/>
        </authorList>
    </citation>
    <scope>NUCLEOTIDE SEQUENCE [LARGE SCALE GENOMIC DNA]</scope>
    <source>
        <strain evidence="13">DSM 11246 / JCM 15787 / PB90-1</strain>
    </source>
</reference>
<dbReference type="PRINTS" id="PR00368">
    <property type="entry name" value="FADPNR"/>
</dbReference>
<dbReference type="Pfam" id="PF22366">
    <property type="entry name" value="NDH2_C"/>
    <property type="match status" value="1"/>
</dbReference>
<dbReference type="RefSeq" id="WP_012375398.1">
    <property type="nucleotide sequence ID" value="NC_010571.1"/>
</dbReference>
<dbReference type="eggNOG" id="COG1252">
    <property type="taxonomic scope" value="Bacteria"/>
</dbReference>
<protein>
    <recommendedName>
        <fullName evidence="2">NADH:ubiquinone reductase (non-electrogenic)</fullName>
        <ecNumber evidence="2">1.6.5.9</ecNumber>
    </recommendedName>
</protein>
<evidence type="ECO:0000313" key="13">
    <source>
        <dbReference type="Proteomes" id="UP000007013"/>
    </source>
</evidence>
<keyword evidence="6" id="KW-0560">Oxidoreductase</keyword>
<dbReference type="OrthoDB" id="9781621at2"/>
<dbReference type="PANTHER" id="PTHR43706">
    <property type="entry name" value="NADH DEHYDROGENASE"/>
    <property type="match status" value="1"/>
</dbReference>
<dbReference type="PANTHER" id="PTHR43706:SF47">
    <property type="entry name" value="EXTERNAL NADH-UBIQUINONE OXIDOREDUCTASE 1, MITOCHONDRIAL-RELATED"/>
    <property type="match status" value="1"/>
</dbReference>
<dbReference type="EC" id="1.6.5.9" evidence="2"/>
<evidence type="ECO:0000256" key="1">
    <source>
        <dbReference type="ARBA" id="ARBA00005272"/>
    </source>
</evidence>
<feature type="domain" description="External alternative NADH-ubiquinone oxidoreductase-like C-terminal" evidence="11">
    <location>
        <begin position="360"/>
        <end position="415"/>
    </location>
</feature>
<keyword evidence="9" id="KW-0812">Transmembrane</keyword>
<keyword evidence="13" id="KW-1185">Reference proteome</keyword>
<dbReference type="InterPro" id="IPR045024">
    <property type="entry name" value="NDH-2"/>
</dbReference>
<evidence type="ECO:0000256" key="4">
    <source>
        <dbReference type="ARBA" id="ARBA00022827"/>
    </source>
</evidence>
<evidence type="ECO:0000259" key="10">
    <source>
        <dbReference type="Pfam" id="PF07992"/>
    </source>
</evidence>
<evidence type="ECO:0000256" key="9">
    <source>
        <dbReference type="SAM" id="Phobius"/>
    </source>
</evidence>
<evidence type="ECO:0000256" key="8">
    <source>
        <dbReference type="ARBA" id="ARBA00047599"/>
    </source>
</evidence>
<keyword evidence="5" id="KW-0809">Transit peptide</keyword>
<dbReference type="Pfam" id="PF07992">
    <property type="entry name" value="Pyr_redox_2"/>
    <property type="match status" value="1"/>
</dbReference>
<keyword evidence="9" id="KW-1133">Transmembrane helix</keyword>
<dbReference type="EMBL" id="CP001032">
    <property type="protein sequence ID" value="ACB75863.1"/>
    <property type="molecule type" value="Genomic_DNA"/>
</dbReference>
<evidence type="ECO:0000256" key="5">
    <source>
        <dbReference type="ARBA" id="ARBA00022946"/>
    </source>
</evidence>
<dbReference type="PRINTS" id="PR00411">
    <property type="entry name" value="PNDRDTASEI"/>
</dbReference>
<keyword evidence="9" id="KW-0472">Membrane</keyword>
<gene>
    <name evidence="12" type="ordered locus">Oter_2581</name>
</gene>
<accession>B1ZTY1</accession>
<organism evidence="12 13">
    <name type="scientific">Opitutus terrae (strain DSM 11246 / JCM 15787 / PB90-1)</name>
    <dbReference type="NCBI Taxonomy" id="452637"/>
    <lineage>
        <taxon>Bacteria</taxon>
        <taxon>Pseudomonadati</taxon>
        <taxon>Verrucomicrobiota</taxon>
        <taxon>Opitutia</taxon>
        <taxon>Opitutales</taxon>
        <taxon>Opitutaceae</taxon>
        <taxon>Opitutus</taxon>
    </lineage>
</organism>
<dbReference type="KEGG" id="ote:Oter_2581"/>
<keyword evidence="3" id="KW-0285">Flavoprotein</keyword>
<evidence type="ECO:0000256" key="3">
    <source>
        <dbReference type="ARBA" id="ARBA00022630"/>
    </source>
</evidence>
<dbReference type="SUPFAM" id="SSF51905">
    <property type="entry name" value="FAD/NAD(P)-binding domain"/>
    <property type="match status" value="1"/>
</dbReference>
<comment type="catalytic activity">
    <reaction evidence="8">
        <text>a quinone + NADH + H(+) = a quinol + NAD(+)</text>
        <dbReference type="Rhea" id="RHEA:46160"/>
        <dbReference type="ChEBI" id="CHEBI:15378"/>
        <dbReference type="ChEBI" id="CHEBI:24646"/>
        <dbReference type="ChEBI" id="CHEBI:57540"/>
        <dbReference type="ChEBI" id="CHEBI:57945"/>
        <dbReference type="ChEBI" id="CHEBI:132124"/>
        <dbReference type="EC" id="1.6.5.9"/>
    </reaction>
</comment>
<dbReference type="Proteomes" id="UP000007013">
    <property type="component" value="Chromosome"/>
</dbReference>
<sequence>MDASEKPRTLPHIVVVGAGFGGLTFCRKFPEDAARITVIDRQNHHLFQPLLYQVATAGLSAVDIAQPIRAILRRKKNLEVMMAEVTGFDLAARKVIHDRGETSYDYLVLAMGGRTSYFGHDDWERFAPGLKSLDDALEIRRRVLMSFECAETESDPQKRRELMTLIVVGGGPTGVELAGTFAELARTVLVRDFDRIDPSKARVLLIEGAPRVLAHFPPDLSASAQRQLERLGVEVRVGKHVKAIRHHEVEMPDGEIIRGIVIWAAGVSASPLTQQLGVETDRAGRIKVLPDLSLPGHPEVFVLGDLVTLTDPKGQVVPGVSPAAMQMGEHAVKLLAEEIRGRTSTTNAAAGRAPFVYWDKGSMATIGRSKAVAEIGRLHFSGYPAWMAWLFVHLIFLVGFRSKFSVFVQWVYSYLTYKRGARIITGATGTPPAGSA</sequence>
<proteinExistence type="inferred from homology"/>
<keyword evidence="7" id="KW-0520">NAD</keyword>
<keyword evidence="4" id="KW-0274">FAD</keyword>